<dbReference type="AlphaFoldDB" id="A0A915DKJ8"/>
<organism evidence="2 3">
    <name type="scientific">Ditylenchus dipsaci</name>
    <dbReference type="NCBI Taxonomy" id="166011"/>
    <lineage>
        <taxon>Eukaryota</taxon>
        <taxon>Metazoa</taxon>
        <taxon>Ecdysozoa</taxon>
        <taxon>Nematoda</taxon>
        <taxon>Chromadorea</taxon>
        <taxon>Rhabditida</taxon>
        <taxon>Tylenchina</taxon>
        <taxon>Tylenchomorpha</taxon>
        <taxon>Sphaerularioidea</taxon>
        <taxon>Anguinidae</taxon>
        <taxon>Anguininae</taxon>
        <taxon>Ditylenchus</taxon>
    </lineage>
</organism>
<feature type="compositionally biased region" description="Low complexity" evidence="1">
    <location>
        <begin position="61"/>
        <end position="72"/>
    </location>
</feature>
<feature type="region of interest" description="Disordered" evidence="1">
    <location>
        <begin position="134"/>
        <end position="156"/>
    </location>
</feature>
<dbReference type="WBParaSite" id="jg21034">
    <property type="protein sequence ID" value="jg21034"/>
    <property type="gene ID" value="jg21034"/>
</dbReference>
<feature type="region of interest" description="Disordered" evidence="1">
    <location>
        <begin position="61"/>
        <end position="94"/>
    </location>
</feature>
<feature type="region of interest" description="Disordered" evidence="1">
    <location>
        <begin position="20"/>
        <end position="49"/>
    </location>
</feature>
<name>A0A915DKJ8_9BILA</name>
<dbReference type="Proteomes" id="UP000887574">
    <property type="component" value="Unplaced"/>
</dbReference>
<evidence type="ECO:0000313" key="2">
    <source>
        <dbReference type="Proteomes" id="UP000887574"/>
    </source>
</evidence>
<accession>A0A915DKJ8</accession>
<evidence type="ECO:0000256" key="1">
    <source>
        <dbReference type="SAM" id="MobiDB-lite"/>
    </source>
</evidence>
<proteinExistence type="predicted"/>
<sequence length="266" mass="28997">MPSSKRSATPFKRISFSTTLASSAKEKTDHTKKADVNQKTTTTTDRCPLNIDSFANATTTSCSSSNSSCQNSPVERDGSGQVRSPTSLGGEPNDNCRQLVVQLVENGKVAEAMDKINKIAAAKVFGIVQDFRDGQQSNEDSKTTAKKMRLDKPESLQASHSSSTYSCLNIREAIGCTASSSELSTISSNRRVIIEEDLEKEGTVLKDLSHKMENSGKNSPLFQQTKEQIDAALLLLCTHEDEKQLLESKHCLDLAADLRSAIKSYK</sequence>
<evidence type="ECO:0000313" key="3">
    <source>
        <dbReference type="WBParaSite" id="jg21034"/>
    </source>
</evidence>
<keyword evidence="2" id="KW-1185">Reference proteome</keyword>
<reference evidence="3" key="1">
    <citation type="submission" date="2022-11" db="UniProtKB">
        <authorList>
            <consortium name="WormBaseParasite"/>
        </authorList>
    </citation>
    <scope>IDENTIFICATION</scope>
</reference>
<feature type="compositionally biased region" description="Basic and acidic residues" evidence="1">
    <location>
        <begin position="24"/>
        <end position="36"/>
    </location>
</feature>
<protein>
    <submittedName>
        <fullName evidence="3">Uncharacterized protein</fullName>
    </submittedName>
</protein>
<feature type="compositionally biased region" description="Basic and acidic residues" evidence="1">
    <location>
        <begin position="139"/>
        <end position="154"/>
    </location>
</feature>